<evidence type="ECO:0000313" key="2">
    <source>
        <dbReference type="Proteomes" id="UP000324222"/>
    </source>
</evidence>
<dbReference type="AlphaFoldDB" id="A0A5B7G982"/>
<proteinExistence type="predicted"/>
<evidence type="ECO:0000313" key="1">
    <source>
        <dbReference type="EMBL" id="MPC54169.1"/>
    </source>
</evidence>
<keyword evidence="2" id="KW-1185">Reference proteome</keyword>
<comment type="caution">
    <text evidence="1">The sequence shown here is derived from an EMBL/GenBank/DDBJ whole genome shotgun (WGS) entry which is preliminary data.</text>
</comment>
<dbReference type="EMBL" id="VSRR010012165">
    <property type="protein sequence ID" value="MPC54169.1"/>
    <property type="molecule type" value="Genomic_DNA"/>
</dbReference>
<sequence length="61" mass="6947">MFDMSKKNSQIRYPLMFCLHRTVAPPRCTATTTISLFPSFPLNTNEILTAESETHLFVLNA</sequence>
<name>A0A5B7G982_PORTR</name>
<gene>
    <name evidence="1" type="ORF">E2C01_048077</name>
</gene>
<organism evidence="1 2">
    <name type="scientific">Portunus trituberculatus</name>
    <name type="common">Swimming crab</name>
    <name type="synonym">Neptunus trituberculatus</name>
    <dbReference type="NCBI Taxonomy" id="210409"/>
    <lineage>
        <taxon>Eukaryota</taxon>
        <taxon>Metazoa</taxon>
        <taxon>Ecdysozoa</taxon>
        <taxon>Arthropoda</taxon>
        <taxon>Crustacea</taxon>
        <taxon>Multicrustacea</taxon>
        <taxon>Malacostraca</taxon>
        <taxon>Eumalacostraca</taxon>
        <taxon>Eucarida</taxon>
        <taxon>Decapoda</taxon>
        <taxon>Pleocyemata</taxon>
        <taxon>Brachyura</taxon>
        <taxon>Eubrachyura</taxon>
        <taxon>Portunoidea</taxon>
        <taxon>Portunidae</taxon>
        <taxon>Portuninae</taxon>
        <taxon>Portunus</taxon>
    </lineage>
</organism>
<reference evidence="1 2" key="1">
    <citation type="submission" date="2019-05" db="EMBL/GenBank/DDBJ databases">
        <title>Another draft genome of Portunus trituberculatus and its Hox gene families provides insights of decapod evolution.</title>
        <authorList>
            <person name="Jeong J.-H."/>
            <person name="Song I."/>
            <person name="Kim S."/>
            <person name="Choi T."/>
            <person name="Kim D."/>
            <person name="Ryu S."/>
            <person name="Kim W."/>
        </authorList>
    </citation>
    <scope>NUCLEOTIDE SEQUENCE [LARGE SCALE GENOMIC DNA]</scope>
    <source>
        <tissue evidence="1">Muscle</tissue>
    </source>
</reference>
<dbReference type="Proteomes" id="UP000324222">
    <property type="component" value="Unassembled WGS sequence"/>
</dbReference>
<accession>A0A5B7G982</accession>
<protein>
    <submittedName>
        <fullName evidence="1">Uncharacterized protein</fullName>
    </submittedName>
</protein>